<dbReference type="RefSeq" id="XP_043011499.1">
    <property type="nucleotide sequence ID" value="XM_043150412.1"/>
</dbReference>
<name>A0A9P7UW94_9AGAR</name>
<feature type="region of interest" description="Disordered" evidence="1">
    <location>
        <begin position="1"/>
        <end position="26"/>
    </location>
</feature>
<protein>
    <submittedName>
        <fullName evidence="2">Uncharacterized protein</fullName>
    </submittedName>
</protein>
<feature type="region of interest" description="Disordered" evidence="1">
    <location>
        <begin position="209"/>
        <end position="263"/>
    </location>
</feature>
<reference evidence="2" key="1">
    <citation type="journal article" date="2021" name="Genome Biol. Evol.">
        <title>The assembled and annotated genome of the fairy-ring fungus Marasmius oreades.</title>
        <authorList>
            <person name="Hiltunen M."/>
            <person name="Ament-Velasquez S.L."/>
            <person name="Johannesson H."/>
        </authorList>
    </citation>
    <scope>NUCLEOTIDE SEQUENCE</scope>
    <source>
        <strain evidence="2">03SP1</strain>
    </source>
</reference>
<dbReference type="AlphaFoldDB" id="A0A9P7UW94"/>
<feature type="region of interest" description="Disordered" evidence="1">
    <location>
        <begin position="290"/>
        <end position="315"/>
    </location>
</feature>
<keyword evidence="3" id="KW-1185">Reference proteome</keyword>
<dbReference type="OrthoDB" id="3061698at2759"/>
<accession>A0A9P7UW94</accession>
<gene>
    <name evidence="2" type="ORF">E1B28_005820</name>
</gene>
<dbReference type="GeneID" id="66074896"/>
<sequence>MSSRELGHTRAGCISTSPLDSVGPKPSTSLVLNSLGHLSPQERSDSSCFHRHNRAPNRIALQNEDDEEEAVIITTLDTVPFCCHEDLLTMSRHHLIGVARILNARLPKAFRINTDNTDSFIRNSIEILVGIRKGPLMSSSSPLTSQVDKPGNHSQSSIVERGMDIKGSEDGDQWQQQTLLNMSPLATKRARRASVYGSPCVTPRLSRLVEEEEDDDGPFKKRRRISEAGGSRLKTREGFDTGVGTPSMYRSSRPLRGPLDDSPTVMRKALLTCSDRIEMQISTPLYRRNSEAIRSRSGRPPEVRASSLSVTHTPL</sequence>
<dbReference type="Proteomes" id="UP001049176">
    <property type="component" value="Chromosome 3"/>
</dbReference>
<organism evidence="2 3">
    <name type="scientific">Marasmius oreades</name>
    <name type="common">fairy-ring Marasmius</name>
    <dbReference type="NCBI Taxonomy" id="181124"/>
    <lineage>
        <taxon>Eukaryota</taxon>
        <taxon>Fungi</taxon>
        <taxon>Dikarya</taxon>
        <taxon>Basidiomycota</taxon>
        <taxon>Agaricomycotina</taxon>
        <taxon>Agaricomycetes</taxon>
        <taxon>Agaricomycetidae</taxon>
        <taxon>Agaricales</taxon>
        <taxon>Marasmiineae</taxon>
        <taxon>Marasmiaceae</taxon>
        <taxon>Marasmius</taxon>
    </lineage>
</organism>
<comment type="caution">
    <text evidence="2">The sequence shown here is derived from an EMBL/GenBank/DDBJ whole genome shotgun (WGS) entry which is preliminary data.</text>
</comment>
<evidence type="ECO:0000256" key="1">
    <source>
        <dbReference type="SAM" id="MobiDB-lite"/>
    </source>
</evidence>
<dbReference type="EMBL" id="CM032183">
    <property type="protein sequence ID" value="KAG7095029.1"/>
    <property type="molecule type" value="Genomic_DNA"/>
</dbReference>
<evidence type="ECO:0000313" key="2">
    <source>
        <dbReference type="EMBL" id="KAG7095029.1"/>
    </source>
</evidence>
<feature type="compositionally biased region" description="Basic and acidic residues" evidence="1">
    <location>
        <begin position="290"/>
        <end position="302"/>
    </location>
</feature>
<dbReference type="KEGG" id="more:E1B28_005820"/>
<evidence type="ECO:0000313" key="3">
    <source>
        <dbReference type="Proteomes" id="UP001049176"/>
    </source>
</evidence>
<feature type="compositionally biased region" description="Polar residues" evidence="1">
    <location>
        <begin position="306"/>
        <end position="315"/>
    </location>
</feature>
<proteinExistence type="predicted"/>